<evidence type="ECO:0000313" key="2">
    <source>
        <dbReference type="Proteomes" id="UP000470771"/>
    </source>
</evidence>
<proteinExistence type="predicted"/>
<sequence>MNLLKTIAYFDIFNHPLKDIEISNLLGLSLLQTQSYLSDLVSNGQLNCTANYYSLRKSIDTQIHERKLKEEEAKKYFRKLPAYTKLIKSFPFVRAISISGSLSKNVMQEDGDIDYFIITAPGRLWICRTLLILFKKVFLLNSKKYFCVNYFVDEDNLEIIDKNIFTAVEVSHLLPVYNLPLIDSFKKKNKWTESFFPGFENPIKTKQFEGNGIIKTTIESILKGRIGDRLDLFLMRNTYKRWSKKFEHFDADKLELTMRSNRGVSKHHPRDFQNRVLKEFQVRMNQLNIQE</sequence>
<keyword evidence="2" id="KW-1185">Reference proteome</keyword>
<evidence type="ECO:0000313" key="1">
    <source>
        <dbReference type="EMBL" id="NBG66108.1"/>
    </source>
</evidence>
<dbReference type="RefSeq" id="WP_160633052.1">
    <property type="nucleotide sequence ID" value="NZ_WWNE01000006.1"/>
</dbReference>
<evidence type="ECO:0008006" key="3">
    <source>
        <dbReference type="Google" id="ProtNLM"/>
    </source>
</evidence>
<dbReference type="AlphaFoldDB" id="A0A6N9NHF4"/>
<reference evidence="1 2" key="1">
    <citation type="submission" date="2019-12" db="EMBL/GenBank/DDBJ databases">
        <authorList>
            <person name="Zhao J."/>
        </authorList>
    </citation>
    <scope>NUCLEOTIDE SEQUENCE [LARGE SCALE GENOMIC DNA]</scope>
    <source>
        <strain evidence="1 2">S-15</strain>
    </source>
</reference>
<name>A0A6N9NHF4_9FLAO</name>
<accession>A0A6N9NHF4</accession>
<organism evidence="1 2">
    <name type="scientific">Acidiluteibacter ferrifornacis</name>
    <dbReference type="NCBI Taxonomy" id="2692424"/>
    <lineage>
        <taxon>Bacteria</taxon>
        <taxon>Pseudomonadati</taxon>
        <taxon>Bacteroidota</taxon>
        <taxon>Flavobacteriia</taxon>
        <taxon>Flavobacteriales</taxon>
        <taxon>Cryomorphaceae</taxon>
        <taxon>Acidiluteibacter</taxon>
    </lineage>
</organism>
<protein>
    <recommendedName>
        <fullName evidence="3">Nucleotidyltransferase</fullName>
    </recommendedName>
</protein>
<gene>
    <name evidence="1" type="ORF">GQN54_08250</name>
</gene>
<dbReference type="Proteomes" id="UP000470771">
    <property type="component" value="Unassembled WGS sequence"/>
</dbReference>
<comment type="caution">
    <text evidence="1">The sequence shown here is derived from an EMBL/GenBank/DDBJ whole genome shotgun (WGS) entry which is preliminary data.</text>
</comment>
<dbReference type="EMBL" id="WWNE01000006">
    <property type="protein sequence ID" value="NBG66108.1"/>
    <property type="molecule type" value="Genomic_DNA"/>
</dbReference>